<proteinExistence type="predicted"/>
<protein>
    <submittedName>
        <fullName evidence="1">Uncharacterized protein</fullName>
    </submittedName>
</protein>
<gene>
    <name evidence="1" type="ORF">A8C75_18080</name>
</gene>
<reference evidence="1 2" key="2">
    <citation type="journal article" date="2018" name="Int. J. Syst. Evol. Microbiol.">
        <title>Marinobacterium aestuarii sp. nov., a benzene-degrading marine bacterium isolated from estuary sediment.</title>
        <authorList>
            <person name="Bae S.S."/>
            <person name="Jung J."/>
            <person name="Chung D."/>
            <person name="Baek K."/>
        </authorList>
    </citation>
    <scope>NUCLEOTIDE SEQUENCE [LARGE SCALE GENOMIC DNA]</scope>
    <source>
        <strain evidence="1 2">ST58-10</strain>
    </source>
</reference>
<dbReference type="KEGG" id="mars:A8C75_18080"/>
<accession>A0A1A9F1H9</accession>
<reference evidence="2" key="1">
    <citation type="submission" date="2016-05" db="EMBL/GenBank/DDBJ databases">
        <authorList>
            <person name="Baek K."/>
            <person name="Yang S.-J."/>
        </authorList>
    </citation>
    <scope>NUCLEOTIDE SEQUENCE [LARGE SCALE GENOMIC DNA]</scope>
    <source>
        <strain evidence="2">ST58-10</strain>
    </source>
</reference>
<evidence type="ECO:0000313" key="2">
    <source>
        <dbReference type="Proteomes" id="UP000078070"/>
    </source>
</evidence>
<dbReference type="Proteomes" id="UP000078070">
    <property type="component" value="Chromosome"/>
</dbReference>
<sequence length="95" mass="10862">MDYLVIDVLFFVAVLCFLQLLSRNRNGTAPVGLLKYCRQLAVIVLLPAYWARSSTAKYVAGLIEPQPSKSRYLWQKFLNSISVKKFDFVILTAIF</sequence>
<dbReference type="EMBL" id="CP015839">
    <property type="protein sequence ID" value="ANG64194.1"/>
    <property type="molecule type" value="Genomic_DNA"/>
</dbReference>
<evidence type="ECO:0000313" key="1">
    <source>
        <dbReference type="EMBL" id="ANG64194.1"/>
    </source>
</evidence>
<organism evidence="1 2">
    <name type="scientific">Marinobacterium aestuarii</name>
    <dbReference type="NCBI Taxonomy" id="1821621"/>
    <lineage>
        <taxon>Bacteria</taxon>
        <taxon>Pseudomonadati</taxon>
        <taxon>Pseudomonadota</taxon>
        <taxon>Gammaproteobacteria</taxon>
        <taxon>Oceanospirillales</taxon>
        <taxon>Oceanospirillaceae</taxon>
        <taxon>Marinobacterium</taxon>
    </lineage>
</organism>
<dbReference type="AlphaFoldDB" id="A0A1A9F1H9"/>
<dbReference type="STRING" id="1821621.A8C75_18080"/>
<keyword evidence="2" id="KW-1185">Reference proteome</keyword>
<name>A0A1A9F1H9_9GAMM</name>